<name>A0A5M6I8V6_9PROT</name>
<reference evidence="2 3" key="1">
    <citation type="submission" date="2019-09" db="EMBL/GenBank/DDBJ databases">
        <title>Genome sequence of Roseospira marina, one of the more divergent members of the non-sulfur purple photosynthetic bacterial family, the Rhodospirillaceae.</title>
        <authorList>
            <person name="Meyer T."/>
            <person name="Kyndt J."/>
        </authorList>
    </citation>
    <scope>NUCLEOTIDE SEQUENCE [LARGE SCALE GENOMIC DNA]</scope>
    <source>
        <strain evidence="2 3">DSM 15113</strain>
    </source>
</reference>
<evidence type="ECO:0000256" key="1">
    <source>
        <dbReference type="SAM" id="MobiDB-lite"/>
    </source>
</evidence>
<gene>
    <name evidence="2" type="ORF">F1188_14880</name>
</gene>
<protein>
    <submittedName>
        <fullName evidence="2">Uncharacterized protein</fullName>
    </submittedName>
</protein>
<dbReference type="OrthoDB" id="7364371at2"/>
<sequence>MTAPPPESRDDTREMYAEISTLLGHLGTALEMEPDAVAALLEQGALDLRMETDEAGCPCVAVTHGTGADRREARIYKDTILHRGTPPGDAGPAPLDTGSKTGRG</sequence>
<dbReference type="AlphaFoldDB" id="A0A5M6I8V6"/>
<feature type="region of interest" description="Disordered" evidence="1">
    <location>
        <begin position="80"/>
        <end position="104"/>
    </location>
</feature>
<proteinExistence type="predicted"/>
<dbReference type="Proteomes" id="UP000324065">
    <property type="component" value="Unassembled WGS sequence"/>
</dbReference>
<evidence type="ECO:0000313" key="3">
    <source>
        <dbReference type="Proteomes" id="UP000324065"/>
    </source>
</evidence>
<organism evidence="2 3">
    <name type="scientific">Roseospira marina</name>
    <dbReference type="NCBI Taxonomy" id="140057"/>
    <lineage>
        <taxon>Bacteria</taxon>
        <taxon>Pseudomonadati</taxon>
        <taxon>Pseudomonadota</taxon>
        <taxon>Alphaproteobacteria</taxon>
        <taxon>Rhodospirillales</taxon>
        <taxon>Rhodospirillaceae</taxon>
        <taxon>Roseospira</taxon>
    </lineage>
</organism>
<keyword evidence="3" id="KW-1185">Reference proteome</keyword>
<dbReference type="EMBL" id="VWPJ01000015">
    <property type="protein sequence ID" value="KAA5604694.1"/>
    <property type="molecule type" value="Genomic_DNA"/>
</dbReference>
<dbReference type="RefSeq" id="WP_150063233.1">
    <property type="nucleotide sequence ID" value="NZ_JACHII010000011.1"/>
</dbReference>
<comment type="caution">
    <text evidence="2">The sequence shown here is derived from an EMBL/GenBank/DDBJ whole genome shotgun (WGS) entry which is preliminary data.</text>
</comment>
<evidence type="ECO:0000313" key="2">
    <source>
        <dbReference type="EMBL" id="KAA5604694.1"/>
    </source>
</evidence>
<accession>A0A5M6I8V6</accession>